<dbReference type="InterPro" id="IPR036291">
    <property type="entry name" value="NAD(P)-bd_dom_sf"/>
</dbReference>
<dbReference type="SUPFAM" id="SSF51735">
    <property type="entry name" value="NAD(P)-binding Rossmann-fold domains"/>
    <property type="match status" value="1"/>
</dbReference>
<evidence type="ECO:0000256" key="3">
    <source>
        <dbReference type="ARBA" id="ARBA00022723"/>
    </source>
</evidence>
<dbReference type="OrthoDB" id="1879366at2759"/>
<dbReference type="PANTHER" id="PTHR42940">
    <property type="entry name" value="ALCOHOL DEHYDROGENASE 1-RELATED"/>
    <property type="match status" value="1"/>
</dbReference>
<evidence type="ECO:0000256" key="6">
    <source>
        <dbReference type="ARBA" id="ARBA00023027"/>
    </source>
</evidence>
<keyword evidence="6" id="KW-0520">NAD</keyword>
<dbReference type="InParanoid" id="A0A0D2AHS9"/>
<dbReference type="SUPFAM" id="SSF50129">
    <property type="entry name" value="GroES-like"/>
    <property type="match status" value="1"/>
</dbReference>
<evidence type="ECO:0000313" key="9">
    <source>
        <dbReference type="EMBL" id="KIW06443.1"/>
    </source>
</evidence>
<protein>
    <recommendedName>
        <fullName evidence="8">Enoyl reductase (ER) domain-containing protein</fullName>
    </recommendedName>
</protein>
<dbReference type="FunFam" id="3.40.50.720:FF:000039">
    <property type="entry name" value="Alcohol dehydrogenase AdhP"/>
    <property type="match status" value="1"/>
</dbReference>
<dbReference type="RefSeq" id="XP_016216312.1">
    <property type="nucleotide sequence ID" value="XM_016356006.1"/>
</dbReference>
<name>A0A0D2AHS9_9PEZI</name>
<dbReference type="Gene3D" id="3.40.50.720">
    <property type="entry name" value="NAD(P)-binding Rossmann-like Domain"/>
    <property type="match status" value="1"/>
</dbReference>
<dbReference type="Pfam" id="PF00107">
    <property type="entry name" value="ADH_zinc_N"/>
    <property type="match status" value="1"/>
</dbReference>
<dbReference type="InterPro" id="IPR011032">
    <property type="entry name" value="GroES-like_sf"/>
</dbReference>
<gene>
    <name evidence="9" type="ORF">PV09_02887</name>
</gene>
<sequence length="368" mass="39273">MASTSSEQTFEIPKTCIGGVVVNEGPDFRVEVRRDIPVPEIGPDDVLIKLNATGICHSDIHFMLADLGIGKMSDYGVKCAGHEGAGVIVKVGENCKRLKVGQRAGFKPIENTCGMCELCRTDKECYCPEATYVGLHVDGTYQQYVKSPERYTTLIPDGVSDYIAGPIMCSASTIYCSLKESGIRPGNWAVFPGGGGGVGIQGVQLAAAMGFRPIVVDTGDEKKKQLCKDMGAEAFIDFKTSDDPIKEVVALTDGIGAHAVFVTASQAYPTAQGYLGSRVGGVVMCIGLPPAGKYSMTIPPTSLIFRNQKVMGTLVANLADVDETLQFAKRGKLKLPANVVGLSQWNEACQNVKNGLVAGRYVVDFNKE</sequence>
<evidence type="ECO:0000256" key="2">
    <source>
        <dbReference type="ARBA" id="ARBA00008072"/>
    </source>
</evidence>
<evidence type="ECO:0000259" key="8">
    <source>
        <dbReference type="SMART" id="SM00829"/>
    </source>
</evidence>
<dbReference type="GO" id="GO:0004022">
    <property type="term" value="F:alcohol dehydrogenase (NAD+) activity"/>
    <property type="evidence" value="ECO:0007669"/>
    <property type="project" value="TreeGrafter"/>
</dbReference>
<dbReference type="Gene3D" id="3.90.180.10">
    <property type="entry name" value="Medium-chain alcohol dehydrogenases, catalytic domain"/>
    <property type="match status" value="1"/>
</dbReference>
<dbReference type="GO" id="GO:0005737">
    <property type="term" value="C:cytoplasm"/>
    <property type="evidence" value="ECO:0007669"/>
    <property type="project" value="TreeGrafter"/>
</dbReference>
<proteinExistence type="inferred from homology"/>
<dbReference type="STRING" id="253628.A0A0D2AHS9"/>
<dbReference type="CDD" id="cd08297">
    <property type="entry name" value="CAD3"/>
    <property type="match status" value="1"/>
</dbReference>
<feature type="domain" description="Enoyl reductase (ER)" evidence="8">
    <location>
        <begin position="25"/>
        <end position="363"/>
    </location>
</feature>
<dbReference type="PANTHER" id="PTHR42940:SF1">
    <property type="entry name" value="ENOYL REDUCTASE (ER) DOMAIN-CONTAINING PROTEIN"/>
    <property type="match status" value="1"/>
</dbReference>
<accession>A0A0D2AHS9</accession>
<dbReference type="Pfam" id="PF08240">
    <property type="entry name" value="ADH_N"/>
    <property type="match status" value="1"/>
</dbReference>
<comment type="similarity">
    <text evidence="2 7">Belongs to the zinc-containing alcohol dehydrogenase family.</text>
</comment>
<reference evidence="9 10" key="1">
    <citation type="submission" date="2015-01" db="EMBL/GenBank/DDBJ databases">
        <title>The Genome Sequence of Ochroconis gallopava CBS43764.</title>
        <authorList>
            <consortium name="The Broad Institute Genomics Platform"/>
            <person name="Cuomo C."/>
            <person name="de Hoog S."/>
            <person name="Gorbushina A."/>
            <person name="Stielow B."/>
            <person name="Teixiera M."/>
            <person name="Abouelleil A."/>
            <person name="Chapman S.B."/>
            <person name="Priest M."/>
            <person name="Young S.K."/>
            <person name="Wortman J."/>
            <person name="Nusbaum C."/>
            <person name="Birren B."/>
        </authorList>
    </citation>
    <scope>NUCLEOTIDE SEQUENCE [LARGE SCALE GENOMIC DNA]</scope>
    <source>
        <strain evidence="9 10">CBS 43764</strain>
    </source>
</reference>
<dbReference type="EMBL" id="KN847535">
    <property type="protein sequence ID" value="KIW06443.1"/>
    <property type="molecule type" value="Genomic_DNA"/>
</dbReference>
<organism evidence="9 10">
    <name type="scientific">Verruconis gallopava</name>
    <dbReference type="NCBI Taxonomy" id="253628"/>
    <lineage>
        <taxon>Eukaryota</taxon>
        <taxon>Fungi</taxon>
        <taxon>Dikarya</taxon>
        <taxon>Ascomycota</taxon>
        <taxon>Pezizomycotina</taxon>
        <taxon>Dothideomycetes</taxon>
        <taxon>Pleosporomycetidae</taxon>
        <taxon>Venturiales</taxon>
        <taxon>Sympoventuriaceae</taxon>
        <taxon>Verruconis</taxon>
    </lineage>
</organism>
<dbReference type="VEuPathDB" id="FungiDB:PV09_02887"/>
<dbReference type="InterPro" id="IPR002328">
    <property type="entry name" value="ADH_Zn_CS"/>
</dbReference>
<dbReference type="Proteomes" id="UP000053259">
    <property type="component" value="Unassembled WGS sequence"/>
</dbReference>
<keyword evidence="4 7" id="KW-0862">Zinc</keyword>
<evidence type="ECO:0000256" key="7">
    <source>
        <dbReference type="RuleBase" id="RU361277"/>
    </source>
</evidence>
<keyword evidence="5" id="KW-0560">Oxidoreductase</keyword>
<evidence type="ECO:0000256" key="1">
    <source>
        <dbReference type="ARBA" id="ARBA00001947"/>
    </source>
</evidence>
<dbReference type="GO" id="GO:0008270">
    <property type="term" value="F:zinc ion binding"/>
    <property type="evidence" value="ECO:0007669"/>
    <property type="project" value="InterPro"/>
</dbReference>
<dbReference type="InterPro" id="IPR013154">
    <property type="entry name" value="ADH-like_N"/>
</dbReference>
<keyword evidence="10" id="KW-1185">Reference proteome</keyword>
<evidence type="ECO:0000256" key="5">
    <source>
        <dbReference type="ARBA" id="ARBA00023002"/>
    </source>
</evidence>
<keyword evidence="3 7" id="KW-0479">Metal-binding</keyword>
<evidence type="ECO:0000256" key="4">
    <source>
        <dbReference type="ARBA" id="ARBA00022833"/>
    </source>
</evidence>
<comment type="cofactor">
    <cofactor evidence="1 7">
        <name>Zn(2+)</name>
        <dbReference type="ChEBI" id="CHEBI:29105"/>
    </cofactor>
</comment>
<dbReference type="HOGENOM" id="CLU_026673_20_1_1"/>
<dbReference type="SMART" id="SM00829">
    <property type="entry name" value="PKS_ER"/>
    <property type="match status" value="1"/>
</dbReference>
<dbReference type="InterPro" id="IPR013149">
    <property type="entry name" value="ADH-like_C"/>
</dbReference>
<evidence type="ECO:0000313" key="10">
    <source>
        <dbReference type="Proteomes" id="UP000053259"/>
    </source>
</evidence>
<dbReference type="InterPro" id="IPR020843">
    <property type="entry name" value="ER"/>
</dbReference>
<dbReference type="PROSITE" id="PS00059">
    <property type="entry name" value="ADH_ZINC"/>
    <property type="match status" value="1"/>
</dbReference>
<dbReference type="GeneID" id="27310860"/>
<dbReference type="AlphaFoldDB" id="A0A0D2AHS9"/>